<name>A0A833YJ94_9CHIR</name>
<dbReference type="Proteomes" id="UP000664940">
    <property type="component" value="Unassembled WGS sequence"/>
</dbReference>
<sequence>MWKPLSSLGELHPDPSDLHIWQTAPSPAFVFSYFHDLGVQVANSVFPQTQIPPFSESRRPGSLSPTPQDPRSLKPLLSRLKSLPLFSQEPWCSCLVSFASLIHNFLSQIWTPLSSKHNHVLHTYRPFSEEISCSSLGLYISPRLYLFLFIPYALCPPHNHLSFWL</sequence>
<reference evidence="2 3" key="1">
    <citation type="journal article" date="2020" name="Nature">
        <title>Six reference-quality genomes reveal evolution of bat adaptations.</title>
        <authorList>
            <person name="Jebb D."/>
            <person name="Huang Z."/>
            <person name="Pippel M."/>
            <person name="Hughes G.M."/>
            <person name="Lavrichenko K."/>
            <person name="Devanna P."/>
            <person name="Winkler S."/>
            <person name="Jermiin L.S."/>
            <person name="Skirmuntt E.C."/>
            <person name="Katzourakis A."/>
            <person name="Burkitt-Gray L."/>
            <person name="Ray D.A."/>
            <person name="Sullivan K.A.M."/>
            <person name="Roscito J.G."/>
            <person name="Kirilenko B.M."/>
            <person name="Davalos L.M."/>
            <person name="Corthals A.P."/>
            <person name="Power M.L."/>
            <person name="Jones G."/>
            <person name="Ransome R.D."/>
            <person name="Dechmann D.K.N."/>
            <person name="Locatelli A.G."/>
            <person name="Puechmaille S.J."/>
            <person name="Fedrigo O."/>
            <person name="Jarvis E.D."/>
            <person name="Hiller M."/>
            <person name="Vernes S.C."/>
            <person name="Myers E.W."/>
            <person name="Teeling E.C."/>
        </authorList>
    </citation>
    <scope>NUCLEOTIDE SEQUENCE [LARGE SCALE GENOMIC DNA]</scope>
    <source>
        <strain evidence="2">Bat1K_MPI-CBG_1</strain>
    </source>
</reference>
<feature type="region of interest" description="Disordered" evidence="1">
    <location>
        <begin position="51"/>
        <end position="71"/>
    </location>
</feature>
<proteinExistence type="predicted"/>
<evidence type="ECO:0000313" key="2">
    <source>
        <dbReference type="EMBL" id="KAF6078087.1"/>
    </source>
</evidence>
<gene>
    <name evidence="2" type="ORF">HJG60_009013</name>
</gene>
<evidence type="ECO:0000313" key="3">
    <source>
        <dbReference type="Proteomes" id="UP000664940"/>
    </source>
</evidence>
<evidence type="ECO:0000256" key="1">
    <source>
        <dbReference type="SAM" id="MobiDB-lite"/>
    </source>
</evidence>
<accession>A0A833YJ94</accession>
<comment type="caution">
    <text evidence="2">The sequence shown here is derived from an EMBL/GenBank/DDBJ whole genome shotgun (WGS) entry which is preliminary data.</text>
</comment>
<dbReference type="EMBL" id="JABVXQ010000014">
    <property type="protein sequence ID" value="KAF6078087.1"/>
    <property type="molecule type" value="Genomic_DNA"/>
</dbReference>
<protein>
    <submittedName>
        <fullName evidence="2">Uncharacterized protein</fullName>
    </submittedName>
</protein>
<organism evidence="2 3">
    <name type="scientific">Phyllostomus discolor</name>
    <name type="common">pale spear-nosed bat</name>
    <dbReference type="NCBI Taxonomy" id="89673"/>
    <lineage>
        <taxon>Eukaryota</taxon>
        <taxon>Metazoa</taxon>
        <taxon>Chordata</taxon>
        <taxon>Craniata</taxon>
        <taxon>Vertebrata</taxon>
        <taxon>Euteleostomi</taxon>
        <taxon>Mammalia</taxon>
        <taxon>Eutheria</taxon>
        <taxon>Laurasiatheria</taxon>
        <taxon>Chiroptera</taxon>
        <taxon>Yangochiroptera</taxon>
        <taxon>Phyllostomidae</taxon>
        <taxon>Phyllostominae</taxon>
        <taxon>Phyllostomus</taxon>
    </lineage>
</organism>
<dbReference type="AlphaFoldDB" id="A0A833YJ94"/>